<organism evidence="1 2">
    <name type="scientific">Gymnopus androsaceus JB14</name>
    <dbReference type="NCBI Taxonomy" id="1447944"/>
    <lineage>
        <taxon>Eukaryota</taxon>
        <taxon>Fungi</taxon>
        <taxon>Dikarya</taxon>
        <taxon>Basidiomycota</taxon>
        <taxon>Agaricomycotina</taxon>
        <taxon>Agaricomycetes</taxon>
        <taxon>Agaricomycetidae</taxon>
        <taxon>Agaricales</taxon>
        <taxon>Marasmiineae</taxon>
        <taxon>Omphalotaceae</taxon>
        <taxon>Gymnopus</taxon>
    </lineage>
</organism>
<sequence length="62" mass="7064">MPEVGTAMDPESVLFVIPRQHFHSPTPPPISYEFIQIPNLHMSFAFAPPYQPCYISKTCEMP</sequence>
<dbReference type="AlphaFoldDB" id="A0A6A4GVY6"/>
<proteinExistence type="predicted"/>
<dbReference type="EMBL" id="ML769677">
    <property type="protein sequence ID" value="KAE9389921.1"/>
    <property type="molecule type" value="Genomic_DNA"/>
</dbReference>
<name>A0A6A4GVY6_9AGAR</name>
<protein>
    <submittedName>
        <fullName evidence="1">Uncharacterized protein</fullName>
    </submittedName>
</protein>
<accession>A0A6A4GVY6</accession>
<evidence type="ECO:0000313" key="1">
    <source>
        <dbReference type="EMBL" id="KAE9389921.1"/>
    </source>
</evidence>
<evidence type="ECO:0000313" key="2">
    <source>
        <dbReference type="Proteomes" id="UP000799118"/>
    </source>
</evidence>
<gene>
    <name evidence="1" type="ORF">BT96DRAFT_364716</name>
</gene>
<keyword evidence="2" id="KW-1185">Reference proteome</keyword>
<dbReference type="Proteomes" id="UP000799118">
    <property type="component" value="Unassembled WGS sequence"/>
</dbReference>
<reference evidence="1" key="1">
    <citation type="journal article" date="2019" name="Environ. Microbiol.">
        <title>Fungal ecological strategies reflected in gene transcription - a case study of two litter decomposers.</title>
        <authorList>
            <person name="Barbi F."/>
            <person name="Kohler A."/>
            <person name="Barry K."/>
            <person name="Baskaran P."/>
            <person name="Daum C."/>
            <person name="Fauchery L."/>
            <person name="Ihrmark K."/>
            <person name="Kuo A."/>
            <person name="LaButti K."/>
            <person name="Lipzen A."/>
            <person name="Morin E."/>
            <person name="Grigoriev I.V."/>
            <person name="Henrissat B."/>
            <person name="Lindahl B."/>
            <person name="Martin F."/>
        </authorList>
    </citation>
    <scope>NUCLEOTIDE SEQUENCE</scope>
    <source>
        <strain evidence="1">JB14</strain>
    </source>
</reference>